<evidence type="ECO:0000313" key="2">
    <source>
        <dbReference type="Proteomes" id="UP000187209"/>
    </source>
</evidence>
<protein>
    <recommendedName>
        <fullName evidence="3">FZ domain-containing protein</fullName>
    </recommendedName>
</protein>
<keyword evidence="2" id="KW-1185">Reference proteome</keyword>
<comment type="caution">
    <text evidence="1">The sequence shown here is derived from an EMBL/GenBank/DDBJ whole genome shotgun (WGS) entry which is preliminary data.</text>
</comment>
<dbReference type="EMBL" id="MPUH01000338">
    <property type="protein sequence ID" value="OMJ82502.1"/>
    <property type="molecule type" value="Genomic_DNA"/>
</dbReference>
<dbReference type="AlphaFoldDB" id="A0A1R2C0G1"/>
<accession>A0A1R2C0G1</accession>
<gene>
    <name evidence="1" type="ORF">SteCoe_16789</name>
</gene>
<dbReference type="Proteomes" id="UP000187209">
    <property type="component" value="Unassembled WGS sequence"/>
</dbReference>
<name>A0A1R2C0G1_9CILI</name>
<dbReference type="OrthoDB" id="10580957at2759"/>
<sequence length="144" mass="16651">MFFLLLIVASSACEVYEPNNPNYYCDDIVRWPVAEDVQENAWALNKKAYSLYYDLKTRYLENNDTNAPTLSCLAVAREFFCAYSFPYCLDDINEPKRGVCSFFCDIWSTRCPNEEYDLYCKNKASTHCSFSVALVVPAVVYLLF</sequence>
<reference evidence="1 2" key="1">
    <citation type="submission" date="2016-11" db="EMBL/GenBank/DDBJ databases">
        <title>The macronuclear genome of Stentor coeruleus: a giant cell with tiny introns.</title>
        <authorList>
            <person name="Slabodnick M."/>
            <person name="Ruby J.G."/>
            <person name="Reiff S.B."/>
            <person name="Swart E.C."/>
            <person name="Gosai S."/>
            <person name="Prabakaran S."/>
            <person name="Witkowska E."/>
            <person name="Larue G.E."/>
            <person name="Fisher S."/>
            <person name="Freeman R.M."/>
            <person name="Gunawardena J."/>
            <person name="Chu W."/>
            <person name="Stover N.A."/>
            <person name="Gregory B.D."/>
            <person name="Nowacki M."/>
            <person name="Derisi J."/>
            <person name="Roy S.W."/>
            <person name="Marshall W.F."/>
            <person name="Sood P."/>
        </authorList>
    </citation>
    <scope>NUCLEOTIDE SEQUENCE [LARGE SCALE GENOMIC DNA]</scope>
    <source>
        <strain evidence="1">WM001</strain>
    </source>
</reference>
<evidence type="ECO:0000313" key="1">
    <source>
        <dbReference type="EMBL" id="OMJ82502.1"/>
    </source>
</evidence>
<organism evidence="1 2">
    <name type="scientific">Stentor coeruleus</name>
    <dbReference type="NCBI Taxonomy" id="5963"/>
    <lineage>
        <taxon>Eukaryota</taxon>
        <taxon>Sar</taxon>
        <taxon>Alveolata</taxon>
        <taxon>Ciliophora</taxon>
        <taxon>Postciliodesmatophora</taxon>
        <taxon>Heterotrichea</taxon>
        <taxon>Heterotrichida</taxon>
        <taxon>Stentoridae</taxon>
        <taxon>Stentor</taxon>
    </lineage>
</organism>
<evidence type="ECO:0008006" key="3">
    <source>
        <dbReference type="Google" id="ProtNLM"/>
    </source>
</evidence>
<proteinExistence type="predicted"/>